<evidence type="ECO:0000313" key="3">
    <source>
        <dbReference type="Proteomes" id="UP000277633"/>
    </source>
</evidence>
<keyword evidence="1" id="KW-0472">Membrane</keyword>
<keyword evidence="1" id="KW-1133">Transmembrane helix</keyword>
<gene>
    <name evidence="2" type="ORF">DRO07_02345</name>
</gene>
<dbReference type="Proteomes" id="UP000277633">
    <property type="component" value="Unassembled WGS sequence"/>
</dbReference>
<dbReference type="AlphaFoldDB" id="A0A497JF68"/>
<feature type="transmembrane region" description="Helical" evidence="1">
    <location>
        <begin position="44"/>
        <end position="64"/>
    </location>
</feature>
<name>A0A497JF68_9ARCH</name>
<evidence type="ECO:0000256" key="1">
    <source>
        <dbReference type="SAM" id="Phobius"/>
    </source>
</evidence>
<sequence length="134" mass="15102">MIDMLTLHLFVLFSLTETVADLTLALKIFALLSIISFVWNHLGNTPSSIVIILGISWFVLFDYWKFFGGVYVLYVLLTMGVSGILVDFFFVSQMGGGSEAKPVDSAIDLAVRQQQLQRAKQMHAAQARPRRMMR</sequence>
<dbReference type="EMBL" id="QMWO01000079">
    <property type="protein sequence ID" value="RLG69428.1"/>
    <property type="molecule type" value="Genomic_DNA"/>
</dbReference>
<feature type="transmembrane region" description="Helical" evidence="1">
    <location>
        <begin position="71"/>
        <end position="91"/>
    </location>
</feature>
<comment type="caution">
    <text evidence="2">The sequence shown here is derived from an EMBL/GenBank/DDBJ whole genome shotgun (WGS) entry which is preliminary data.</text>
</comment>
<keyword evidence="1" id="KW-0812">Transmembrane</keyword>
<accession>A0A497JF68</accession>
<organism evidence="2 3">
    <name type="scientific">Candidatus Iainarchaeum sp</name>
    <dbReference type="NCBI Taxonomy" id="3101447"/>
    <lineage>
        <taxon>Archaea</taxon>
        <taxon>Candidatus Iainarchaeota</taxon>
        <taxon>Candidatus Iainarchaeia</taxon>
        <taxon>Candidatus Iainarchaeales</taxon>
        <taxon>Candidatus Iainarchaeaceae</taxon>
        <taxon>Candidatus Iainarchaeum</taxon>
    </lineage>
</organism>
<protein>
    <submittedName>
        <fullName evidence="2">Uncharacterized protein</fullName>
    </submittedName>
</protein>
<evidence type="ECO:0000313" key="2">
    <source>
        <dbReference type="EMBL" id="RLG69428.1"/>
    </source>
</evidence>
<reference evidence="2 3" key="1">
    <citation type="submission" date="2018-06" db="EMBL/GenBank/DDBJ databases">
        <title>Extensive metabolic versatility and redundancy in microbially diverse, dynamic hydrothermal sediments.</title>
        <authorList>
            <person name="Dombrowski N."/>
            <person name="Teske A."/>
            <person name="Baker B.J."/>
        </authorList>
    </citation>
    <scope>NUCLEOTIDE SEQUENCE [LARGE SCALE GENOMIC DNA]</scope>
    <source>
        <strain evidence="2">B9_G13</strain>
    </source>
</reference>
<proteinExistence type="predicted"/>